<keyword evidence="2" id="KW-1133">Transmembrane helix</keyword>
<dbReference type="VEuPathDB" id="TriTrypDB:TRSC58_01633"/>
<name>A0A061J978_TRYRA</name>
<dbReference type="AlphaFoldDB" id="A0A061J978"/>
<feature type="region of interest" description="Disordered" evidence="1">
    <location>
        <begin position="1"/>
        <end position="56"/>
    </location>
</feature>
<evidence type="ECO:0000313" key="4">
    <source>
        <dbReference type="Proteomes" id="UP000031737"/>
    </source>
</evidence>
<dbReference type="Proteomes" id="UP000031737">
    <property type="component" value="Unassembled WGS sequence"/>
</dbReference>
<proteinExistence type="predicted"/>
<organism evidence="3 4">
    <name type="scientific">Trypanosoma rangeli SC58</name>
    <dbReference type="NCBI Taxonomy" id="429131"/>
    <lineage>
        <taxon>Eukaryota</taxon>
        <taxon>Discoba</taxon>
        <taxon>Euglenozoa</taxon>
        <taxon>Kinetoplastea</taxon>
        <taxon>Metakinetoplastina</taxon>
        <taxon>Trypanosomatida</taxon>
        <taxon>Trypanosomatidae</taxon>
        <taxon>Trypanosoma</taxon>
        <taxon>Herpetosoma</taxon>
    </lineage>
</organism>
<dbReference type="OrthoDB" id="252696at2759"/>
<feature type="transmembrane region" description="Helical" evidence="2">
    <location>
        <begin position="90"/>
        <end position="111"/>
    </location>
</feature>
<reference evidence="3 4" key="1">
    <citation type="submission" date="2013-07" db="EMBL/GenBank/DDBJ databases">
        <authorList>
            <person name="Stoco P.H."/>
            <person name="Wagner G."/>
            <person name="Gerber A."/>
            <person name="Zaha A."/>
            <person name="Thompson C."/>
            <person name="Bartholomeu D.C."/>
            <person name="Luckemeyer D.D."/>
            <person name="Bahia D."/>
            <person name="Loreto E."/>
            <person name="Prestes E.B."/>
            <person name="Lima F.M."/>
            <person name="Rodrigues-Luiz G."/>
            <person name="Vallejo G.A."/>
            <person name="Filho J.F."/>
            <person name="Monteiro K.M."/>
            <person name="Tyler K.M."/>
            <person name="de Almeida L.G."/>
            <person name="Ortiz M.F."/>
            <person name="Siervo M.A."/>
            <person name="de Moraes M.H."/>
            <person name="Cunha O.L."/>
            <person name="Mendonca-Neto R."/>
            <person name="Silva R."/>
            <person name="Teixeira S.M."/>
            <person name="Murta S.M."/>
            <person name="Sincero T.C."/>
            <person name="Mendes T.A."/>
            <person name="Urmenyi T.P."/>
            <person name="Silva V.G."/>
            <person name="da Rocha W.D."/>
            <person name="Andersson B."/>
            <person name="Romanha A.J."/>
            <person name="Steindel M."/>
            <person name="de Vasconcelos A.T."/>
            <person name="Grisard E.C."/>
        </authorList>
    </citation>
    <scope>NUCLEOTIDE SEQUENCE [LARGE SCALE GENOMIC DNA]</scope>
    <source>
        <strain evidence="3 4">SC58</strain>
    </source>
</reference>
<keyword evidence="4" id="KW-1185">Reference proteome</keyword>
<sequence length="122" mass="13297">MCRGQYLQTQSKQKTKIKKNQAKKGCEEMPSRATTQASRSASQEQRRTPSPPLANGQVRAANACLTEEALAVEAILAGRPSTASLKGSSWGMWAAVVALEVVAFVWLKWAVDVYGVYRAARL</sequence>
<comment type="caution">
    <text evidence="3">The sequence shown here is derived from an EMBL/GenBank/DDBJ whole genome shotgun (WGS) entry which is preliminary data.</text>
</comment>
<accession>A0A061J978</accession>
<keyword evidence="2" id="KW-0812">Transmembrane</keyword>
<protein>
    <submittedName>
        <fullName evidence="3">Uncharacterized protein</fullName>
    </submittedName>
</protein>
<evidence type="ECO:0000256" key="2">
    <source>
        <dbReference type="SAM" id="Phobius"/>
    </source>
</evidence>
<feature type="compositionally biased region" description="Low complexity" evidence="1">
    <location>
        <begin position="31"/>
        <end position="43"/>
    </location>
</feature>
<dbReference type="EMBL" id="AUPL01001633">
    <property type="protein sequence ID" value="ESL10631.1"/>
    <property type="molecule type" value="Genomic_DNA"/>
</dbReference>
<keyword evidence="2" id="KW-0472">Membrane</keyword>
<feature type="compositionally biased region" description="Basic residues" evidence="1">
    <location>
        <begin position="13"/>
        <end position="22"/>
    </location>
</feature>
<gene>
    <name evidence="3" type="ORF">TRSC58_01633</name>
</gene>
<evidence type="ECO:0000256" key="1">
    <source>
        <dbReference type="SAM" id="MobiDB-lite"/>
    </source>
</evidence>
<evidence type="ECO:0000313" key="3">
    <source>
        <dbReference type="EMBL" id="ESL10631.1"/>
    </source>
</evidence>